<dbReference type="EMBL" id="JABURY010000006">
    <property type="protein sequence ID" value="MBC9130055.1"/>
    <property type="molecule type" value="Genomic_DNA"/>
</dbReference>
<dbReference type="Proteomes" id="UP000651208">
    <property type="component" value="Unassembled WGS sequence"/>
</dbReference>
<feature type="chain" id="PRO_5046895656" evidence="1">
    <location>
        <begin position="23"/>
        <end position="273"/>
    </location>
</feature>
<sequence>MLAKLSHSLIALGCLFISGANANLLTNQQINLLLENDDVQVFTPHSKVKKVTLSIAKSTDHSQGKTIAEYTKDGLLINYYQVSVIKDEKNDLSHNQNTMITTLINIADGQWQRKQTLNTLEIDNSVYTLKNDHISMVMMSEGMAYEQNMAQHVFPLNKHSGIWVNFSYMIFPKNEQLNIDYQFDQNSQLSHYQYFITDEYGNRTKVKLNFQYDQQQRLIQCNEEDDYQTINKPAEKIFSHFNYYDFDRLGNWQTKIEKMHSQTVIYSRTIEYW</sequence>
<gene>
    <name evidence="2" type="ORF">FcAc13_01900</name>
</gene>
<feature type="signal peptide" evidence="1">
    <location>
        <begin position="1"/>
        <end position="22"/>
    </location>
</feature>
<evidence type="ECO:0000313" key="2">
    <source>
        <dbReference type="EMBL" id="MBC9130055.1"/>
    </source>
</evidence>
<protein>
    <submittedName>
        <fullName evidence="2">Uncharacterized protein</fullName>
    </submittedName>
</protein>
<keyword evidence="1" id="KW-0732">Signal</keyword>
<keyword evidence="3" id="KW-1185">Reference proteome</keyword>
<evidence type="ECO:0000256" key="1">
    <source>
        <dbReference type="SAM" id="SignalP"/>
    </source>
</evidence>
<evidence type="ECO:0000313" key="3">
    <source>
        <dbReference type="Proteomes" id="UP000651208"/>
    </source>
</evidence>
<proteinExistence type="predicted"/>
<reference evidence="2 3" key="1">
    <citation type="submission" date="2020-06" db="EMBL/GenBank/DDBJ databases">
        <title>Frischella cerana isolated from Apis cerana gut homogenate.</title>
        <authorList>
            <person name="Wolter L.A."/>
            <person name="Suenami S."/>
            <person name="Miyazaki R."/>
        </authorList>
    </citation>
    <scope>NUCLEOTIDE SEQUENCE [LARGE SCALE GENOMIC DNA]</scope>
    <source>
        <strain evidence="2 3">Ac13</strain>
    </source>
</reference>
<organism evidence="2 3">
    <name type="scientific">Frischella japonica</name>
    <dbReference type="NCBI Taxonomy" id="2741544"/>
    <lineage>
        <taxon>Bacteria</taxon>
        <taxon>Pseudomonadati</taxon>
        <taxon>Pseudomonadota</taxon>
        <taxon>Gammaproteobacteria</taxon>
        <taxon>Orbales</taxon>
        <taxon>Orbaceae</taxon>
        <taxon>Frischella</taxon>
    </lineage>
</organism>
<dbReference type="RefSeq" id="WP_187754504.1">
    <property type="nucleotide sequence ID" value="NZ_JABURY010000006.1"/>
</dbReference>
<name>A0ABR7QV93_9GAMM</name>
<comment type="caution">
    <text evidence="2">The sequence shown here is derived from an EMBL/GenBank/DDBJ whole genome shotgun (WGS) entry which is preliminary data.</text>
</comment>
<accession>A0ABR7QV93</accession>